<evidence type="ECO:0000256" key="1">
    <source>
        <dbReference type="ARBA" id="ARBA00004141"/>
    </source>
</evidence>
<dbReference type="InterPro" id="IPR003752">
    <property type="entry name" value="DiS_bond_form_DsbB/BdbC"/>
</dbReference>
<dbReference type="PIRSF" id="PIRSF033913">
    <property type="entry name" value="S-S_format_DsbB"/>
    <property type="match status" value="1"/>
</dbReference>
<dbReference type="GO" id="GO:0006457">
    <property type="term" value="P:protein folding"/>
    <property type="evidence" value="ECO:0007669"/>
    <property type="project" value="InterPro"/>
</dbReference>
<name>A0A0H5CY93_9RHOB</name>
<evidence type="ECO:0000256" key="2">
    <source>
        <dbReference type="ARBA" id="ARBA00022692"/>
    </source>
</evidence>
<feature type="transmembrane region" description="Helical" evidence="5">
    <location>
        <begin position="46"/>
        <end position="72"/>
    </location>
</feature>
<evidence type="ECO:0000256" key="5">
    <source>
        <dbReference type="SAM" id="Phobius"/>
    </source>
</evidence>
<accession>A0A0H5CY93</accession>
<dbReference type="RefSeq" id="WP_012187181.1">
    <property type="nucleotide sequence ID" value="NZ_CVRL01000004.1"/>
</dbReference>
<evidence type="ECO:0000313" key="7">
    <source>
        <dbReference type="Proteomes" id="UP000043764"/>
    </source>
</evidence>
<dbReference type="AlphaFoldDB" id="A0A0H5CY93"/>
<dbReference type="STRING" id="481446.NIT7645_00606"/>
<dbReference type="SUPFAM" id="SSF158442">
    <property type="entry name" value="DsbB-like"/>
    <property type="match status" value="1"/>
</dbReference>
<keyword evidence="4 5" id="KW-0472">Membrane</keyword>
<evidence type="ECO:0000256" key="3">
    <source>
        <dbReference type="ARBA" id="ARBA00022989"/>
    </source>
</evidence>
<feature type="transmembrane region" description="Helical" evidence="5">
    <location>
        <begin position="12"/>
        <end position="34"/>
    </location>
</feature>
<evidence type="ECO:0000313" key="6">
    <source>
        <dbReference type="EMBL" id="CRL09558.1"/>
    </source>
</evidence>
<dbReference type="GO" id="GO:0016020">
    <property type="term" value="C:membrane"/>
    <property type="evidence" value="ECO:0007669"/>
    <property type="project" value="UniProtKB-SubCell"/>
</dbReference>
<feature type="transmembrane region" description="Helical" evidence="5">
    <location>
        <begin position="137"/>
        <end position="156"/>
    </location>
</feature>
<dbReference type="GO" id="GO:0015035">
    <property type="term" value="F:protein-disulfide reductase activity"/>
    <property type="evidence" value="ECO:0007669"/>
    <property type="project" value="InterPro"/>
</dbReference>
<keyword evidence="7" id="KW-1185">Reference proteome</keyword>
<dbReference type="EMBL" id="CVRL01000004">
    <property type="protein sequence ID" value="CRL09558.1"/>
    <property type="molecule type" value="Genomic_DNA"/>
</dbReference>
<dbReference type="Gene3D" id="1.20.1550.10">
    <property type="entry name" value="DsbB-like"/>
    <property type="match status" value="1"/>
</dbReference>
<reference evidence="7" key="1">
    <citation type="submission" date="2015-05" db="EMBL/GenBank/DDBJ databases">
        <authorList>
            <person name="Rodrigo-Torres Lidia"/>
            <person name="Arahal R.David."/>
        </authorList>
    </citation>
    <scope>NUCLEOTIDE SEQUENCE [LARGE SCALE GENOMIC DNA]</scope>
    <source>
        <strain evidence="7">CECT 7321</strain>
    </source>
</reference>
<dbReference type="InterPro" id="IPR024199">
    <property type="entry name" value="Uncharacterised_DsbB"/>
</dbReference>
<sequence>MTLTPKSLGMTAAAGSAALLLGAFVFQALGYAPCAMCIWQRYPHAIAIGMGALLLFALPILPILIIGALSVLSTSALGVFHTGVERGWWEGPTSCTGSGLDVSQMSVSELLPSASSNTSNLVLCSEVVWEFLTLSMASWNAILSGVLACLWLVAIARHQKVRWHGVADVS</sequence>
<dbReference type="Pfam" id="PF02600">
    <property type="entry name" value="DsbB"/>
    <property type="match status" value="1"/>
</dbReference>
<gene>
    <name evidence="6" type="ORF">NIT7321_00389</name>
</gene>
<dbReference type="Proteomes" id="UP000043764">
    <property type="component" value="Unassembled WGS sequence"/>
</dbReference>
<keyword evidence="2 5" id="KW-0812">Transmembrane</keyword>
<proteinExistence type="predicted"/>
<comment type="subcellular location">
    <subcellularLocation>
        <location evidence="1">Membrane</location>
        <topology evidence="1">Multi-pass membrane protein</topology>
    </subcellularLocation>
</comment>
<protein>
    <submittedName>
        <fullName evidence="6">Disulfide bond formation protein B</fullName>
    </submittedName>
</protein>
<keyword evidence="3 5" id="KW-1133">Transmembrane helix</keyword>
<dbReference type="InterPro" id="IPR023380">
    <property type="entry name" value="DsbB-like_sf"/>
</dbReference>
<organism evidence="6 7">
    <name type="scientific">Phaeobacter italicus</name>
    <dbReference type="NCBI Taxonomy" id="481446"/>
    <lineage>
        <taxon>Bacteria</taxon>
        <taxon>Pseudomonadati</taxon>
        <taxon>Pseudomonadota</taxon>
        <taxon>Alphaproteobacteria</taxon>
        <taxon>Rhodobacterales</taxon>
        <taxon>Roseobacteraceae</taxon>
        <taxon>Phaeobacter</taxon>
    </lineage>
</organism>
<evidence type="ECO:0000256" key="4">
    <source>
        <dbReference type="ARBA" id="ARBA00023136"/>
    </source>
</evidence>